<organism evidence="1 2">
    <name type="scientific">Eumeta variegata</name>
    <name type="common">Bagworm moth</name>
    <name type="synonym">Eumeta japonica</name>
    <dbReference type="NCBI Taxonomy" id="151549"/>
    <lineage>
        <taxon>Eukaryota</taxon>
        <taxon>Metazoa</taxon>
        <taxon>Ecdysozoa</taxon>
        <taxon>Arthropoda</taxon>
        <taxon>Hexapoda</taxon>
        <taxon>Insecta</taxon>
        <taxon>Pterygota</taxon>
        <taxon>Neoptera</taxon>
        <taxon>Endopterygota</taxon>
        <taxon>Lepidoptera</taxon>
        <taxon>Glossata</taxon>
        <taxon>Ditrysia</taxon>
        <taxon>Tineoidea</taxon>
        <taxon>Psychidae</taxon>
        <taxon>Oiketicinae</taxon>
        <taxon>Eumeta</taxon>
    </lineage>
</organism>
<gene>
    <name evidence="1" type="ORF">EVAR_100901_1</name>
</gene>
<evidence type="ECO:0000313" key="1">
    <source>
        <dbReference type="EMBL" id="GBP05634.1"/>
    </source>
</evidence>
<dbReference type="EMBL" id="BGZK01003925">
    <property type="protein sequence ID" value="GBP05634.1"/>
    <property type="molecule type" value="Genomic_DNA"/>
</dbReference>
<name>A0A4C1SUR3_EUMVA</name>
<proteinExistence type="predicted"/>
<comment type="caution">
    <text evidence="1">The sequence shown here is derived from an EMBL/GenBank/DDBJ whole genome shotgun (WGS) entry which is preliminary data.</text>
</comment>
<dbReference type="Proteomes" id="UP000299102">
    <property type="component" value="Unassembled WGS sequence"/>
</dbReference>
<protein>
    <submittedName>
        <fullName evidence="1">Uncharacterized protein</fullName>
    </submittedName>
</protein>
<reference evidence="1 2" key="1">
    <citation type="journal article" date="2019" name="Commun. Biol.">
        <title>The bagworm genome reveals a unique fibroin gene that provides high tensile strength.</title>
        <authorList>
            <person name="Kono N."/>
            <person name="Nakamura H."/>
            <person name="Ohtoshi R."/>
            <person name="Tomita M."/>
            <person name="Numata K."/>
            <person name="Arakawa K."/>
        </authorList>
    </citation>
    <scope>NUCLEOTIDE SEQUENCE [LARGE SCALE GENOMIC DNA]</scope>
</reference>
<dbReference type="AlphaFoldDB" id="A0A4C1SUR3"/>
<sequence>MPRDSCSLNHKQRLHFNYASDGLGELTREDPLQLTSPTDENYEGPACNYSNNVIKVRVAKTVELLGRKTNLEYNFITPVPNYNKTAPTRDTRTAQYVPTLYSHCCSPC</sequence>
<evidence type="ECO:0000313" key="2">
    <source>
        <dbReference type="Proteomes" id="UP000299102"/>
    </source>
</evidence>
<keyword evidence="2" id="KW-1185">Reference proteome</keyword>
<accession>A0A4C1SUR3</accession>
<dbReference type="OrthoDB" id="7682862at2759"/>